<dbReference type="GO" id="GO:0051537">
    <property type="term" value="F:2 iron, 2 sulfur cluster binding"/>
    <property type="evidence" value="ECO:0007669"/>
    <property type="project" value="UniProtKB-KW"/>
</dbReference>
<evidence type="ECO:0000256" key="2">
    <source>
        <dbReference type="ARBA" id="ARBA00022723"/>
    </source>
</evidence>
<keyword evidence="6" id="KW-0614">Plasmid</keyword>
<evidence type="ECO:0000256" key="4">
    <source>
        <dbReference type="ARBA" id="ARBA00023014"/>
    </source>
</evidence>
<feature type="domain" description="Rieske" evidence="5">
    <location>
        <begin position="26"/>
        <end position="120"/>
    </location>
</feature>
<dbReference type="GO" id="GO:0046872">
    <property type="term" value="F:metal ion binding"/>
    <property type="evidence" value="ECO:0007669"/>
    <property type="project" value="UniProtKB-KW"/>
</dbReference>
<keyword evidence="1" id="KW-0001">2Fe-2S</keyword>
<dbReference type="PANTHER" id="PTHR21496">
    <property type="entry name" value="FERREDOXIN-RELATED"/>
    <property type="match status" value="1"/>
</dbReference>
<keyword evidence="7" id="KW-1185">Reference proteome</keyword>
<dbReference type="EC" id="1.14.12.19" evidence="6"/>
<dbReference type="Pfam" id="PF00355">
    <property type="entry name" value="Rieske"/>
    <property type="match status" value="1"/>
</dbReference>
<evidence type="ECO:0000313" key="7">
    <source>
        <dbReference type="Proteomes" id="UP000831484"/>
    </source>
</evidence>
<proteinExistence type="predicted"/>
<dbReference type="InterPro" id="IPR017941">
    <property type="entry name" value="Rieske_2Fe-2S"/>
</dbReference>
<dbReference type="PANTHER" id="PTHR21496:SF23">
    <property type="entry name" value="3-PHENYLPROPIONATE_CINNAMIC ACID DIOXYGENASE FERREDOXIN SUBUNIT"/>
    <property type="match status" value="1"/>
</dbReference>
<dbReference type="GO" id="GO:0008695">
    <property type="term" value="F:3-phenylpropionate dioxygenase activity"/>
    <property type="evidence" value="ECO:0007669"/>
    <property type="project" value="UniProtKB-EC"/>
</dbReference>
<protein>
    <submittedName>
        <fullName evidence="6">Bifunctional 3-phenylpropionate/cinnamic acid dioxygenase ferredoxin subunit</fullName>
        <ecNumber evidence="6">1.14.12.19</ecNumber>
    </submittedName>
</protein>
<dbReference type="Gene3D" id="2.102.10.10">
    <property type="entry name" value="Rieske [2Fe-2S] iron-sulphur domain"/>
    <property type="match status" value="1"/>
</dbReference>
<dbReference type="CDD" id="cd03528">
    <property type="entry name" value="Rieske_RO_ferredoxin"/>
    <property type="match status" value="1"/>
</dbReference>
<sequence>MADKGEDEVMDSSHDRRDHEVESGWVRVCAAVDLTPGEAAVAPTLPPIAVFNVDGELLSTDDTCTHAESSLAEGFIEGDTVECEMHFAKFCIRTGAALTRPAVIPLKTYPVRVSDGQVYVSTIPLGEDKGQD</sequence>
<keyword evidence="3" id="KW-0408">Iron</keyword>
<geneLocation type="plasmid" evidence="6 7">
    <name>pdjl-6-5</name>
</geneLocation>
<dbReference type="EMBL" id="CP096568">
    <property type="protein sequence ID" value="UPU47040.1"/>
    <property type="molecule type" value="Genomic_DNA"/>
</dbReference>
<dbReference type="SUPFAM" id="SSF50022">
    <property type="entry name" value="ISP domain"/>
    <property type="match status" value="1"/>
</dbReference>
<dbReference type="PROSITE" id="PS51296">
    <property type="entry name" value="RIESKE"/>
    <property type="match status" value="1"/>
</dbReference>
<dbReference type="InterPro" id="IPR036922">
    <property type="entry name" value="Rieske_2Fe-2S_sf"/>
</dbReference>
<reference evidence="7" key="1">
    <citation type="journal article" date="2022" name="Environ. Microbiol.">
        <title>Functional analysis, diversity, and distribution of carbendazim hydrolases MheI and CbmA, responsible for the initial step in carbendazim degradation.</title>
        <authorList>
            <person name="Zhang M."/>
            <person name="Bai X."/>
            <person name="Li Q."/>
            <person name="Zhang L."/>
            <person name="Zhu Q."/>
            <person name="Gao S."/>
            <person name="Ke Z."/>
            <person name="Jiang M."/>
            <person name="Hu J."/>
            <person name="Qiu J."/>
            <person name="Hong Q."/>
        </authorList>
    </citation>
    <scope>NUCLEOTIDE SEQUENCE [LARGE SCALE GENOMIC DNA]</scope>
    <source>
        <strain evidence="7">djl-6</strain>
    </source>
</reference>
<evidence type="ECO:0000256" key="3">
    <source>
        <dbReference type="ARBA" id="ARBA00023004"/>
    </source>
</evidence>
<name>A0AB38RNV2_RHOSG</name>
<dbReference type="Proteomes" id="UP000831484">
    <property type="component" value="Plasmid pdjl-6-5"/>
</dbReference>
<organism evidence="6 7">
    <name type="scientific">Rhodococcus qingshengii JCM 15477</name>
    <dbReference type="NCBI Taxonomy" id="1303681"/>
    <lineage>
        <taxon>Bacteria</taxon>
        <taxon>Bacillati</taxon>
        <taxon>Actinomycetota</taxon>
        <taxon>Actinomycetes</taxon>
        <taxon>Mycobacteriales</taxon>
        <taxon>Nocardiaceae</taxon>
        <taxon>Rhodococcus</taxon>
        <taxon>Rhodococcus erythropolis group</taxon>
    </lineage>
</organism>
<dbReference type="GO" id="GO:0004497">
    <property type="term" value="F:monooxygenase activity"/>
    <property type="evidence" value="ECO:0007669"/>
    <property type="project" value="UniProtKB-ARBA"/>
</dbReference>
<accession>A0AB38RNV2</accession>
<gene>
    <name evidence="6" type="ORF">M0639_33735</name>
</gene>
<evidence type="ECO:0000256" key="1">
    <source>
        <dbReference type="ARBA" id="ARBA00022714"/>
    </source>
</evidence>
<dbReference type="RefSeq" id="WP_228233147.1">
    <property type="nucleotide sequence ID" value="NZ_CP096568.1"/>
</dbReference>
<keyword evidence="6" id="KW-0560">Oxidoreductase</keyword>
<keyword evidence="6" id="KW-0223">Dioxygenase</keyword>
<keyword evidence="2" id="KW-0479">Metal-binding</keyword>
<dbReference type="AlphaFoldDB" id="A0AB38RNV2"/>
<evidence type="ECO:0000259" key="5">
    <source>
        <dbReference type="PROSITE" id="PS51296"/>
    </source>
</evidence>
<dbReference type="NCBIfam" id="NF007422">
    <property type="entry name" value="PRK09965.1"/>
    <property type="match status" value="1"/>
</dbReference>
<evidence type="ECO:0000313" key="6">
    <source>
        <dbReference type="EMBL" id="UPU47040.1"/>
    </source>
</evidence>
<keyword evidence="4" id="KW-0411">Iron-sulfur</keyword>